<sequence>MKSLLFRRSSRADGKGEKETNAPAMFSQEKITASSETTSPVNTSMSSPLDASSKMSVSELGSRNEGERKQVGAVTEQPGLMLASEDDITPKAINDKEIVDEDEKKFSSYDAESSTNATLPAYQEHASPIGAKTSLAENSKRSLPSSDEKPDLLSQDLTRPDGMEKEVAMPTSTRTGTNLSSFASSAQLSRTYREYNFYYTNAMTHLIICDPDQQALFFAESSSFTKGKSDIHLHDVANSPDSLSYRGTALSYKEAQGTQVVATADFVQANNIKIGLGDPLQPEAAKWMMMRNVYNDTKHNVEKYEVLAPGSGSQAKEVVYQWVKGVAHDNGGKKSGDRGNAKDTFKMLSDHGVVASFRNASATSFKKRGYLRIFETPAVDDILLLIFVSFVALCTNVINDDEGVNKHDDADDDENNQGQVRLQ</sequence>
<gene>
    <name evidence="1" type="ORF">H2198_006626</name>
</gene>
<accession>A0ACC3A2D0</accession>
<evidence type="ECO:0000313" key="1">
    <source>
        <dbReference type="EMBL" id="KAJ9654328.1"/>
    </source>
</evidence>
<dbReference type="EMBL" id="JAPDRQ010000124">
    <property type="protein sequence ID" value="KAJ9654328.1"/>
    <property type="molecule type" value="Genomic_DNA"/>
</dbReference>
<evidence type="ECO:0000313" key="2">
    <source>
        <dbReference type="Proteomes" id="UP001172386"/>
    </source>
</evidence>
<reference evidence="1" key="1">
    <citation type="submission" date="2022-10" db="EMBL/GenBank/DDBJ databases">
        <title>Culturing micro-colonial fungi from biological soil crusts in the Mojave desert and describing Neophaeococcomyces mojavensis, and introducing the new genera and species Taxawa tesnikishii.</title>
        <authorList>
            <person name="Kurbessoian T."/>
            <person name="Stajich J.E."/>
        </authorList>
    </citation>
    <scope>NUCLEOTIDE SEQUENCE</scope>
    <source>
        <strain evidence="1">JES_112</strain>
    </source>
</reference>
<organism evidence="1 2">
    <name type="scientific">Neophaeococcomyces mojaviensis</name>
    <dbReference type="NCBI Taxonomy" id="3383035"/>
    <lineage>
        <taxon>Eukaryota</taxon>
        <taxon>Fungi</taxon>
        <taxon>Dikarya</taxon>
        <taxon>Ascomycota</taxon>
        <taxon>Pezizomycotina</taxon>
        <taxon>Eurotiomycetes</taxon>
        <taxon>Chaetothyriomycetidae</taxon>
        <taxon>Chaetothyriales</taxon>
        <taxon>Chaetothyriales incertae sedis</taxon>
        <taxon>Neophaeococcomyces</taxon>
    </lineage>
</organism>
<protein>
    <submittedName>
        <fullName evidence="1">Uncharacterized protein</fullName>
    </submittedName>
</protein>
<comment type="caution">
    <text evidence="1">The sequence shown here is derived from an EMBL/GenBank/DDBJ whole genome shotgun (WGS) entry which is preliminary data.</text>
</comment>
<proteinExistence type="predicted"/>
<dbReference type="Proteomes" id="UP001172386">
    <property type="component" value="Unassembled WGS sequence"/>
</dbReference>
<keyword evidence="2" id="KW-1185">Reference proteome</keyword>
<name>A0ACC3A2D0_9EURO</name>